<organism evidence="2 3">
    <name type="scientific">Jiulongibacter sediminis</name>
    <dbReference type="NCBI Taxonomy" id="1605367"/>
    <lineage>
        <taxon>Bacteria</taxon>
        <taxon>Pseudomonadati</taxon>
        <taxon>Bacteroidota</taxon>
        <taxon>Cytophagia</taxon>
        <taxon>Cytophagales</taxon>
        <taxon>Leadbetterellaceae</taxon>
        <taxon>Jiulongibacter</taxon>
    </lineage>
</organism>
<reference evidence="2 3" key="1">
    <citation type="submission" date="2015-07" db="EMBL/GenBank/DDBJ databases">
        <title>The draft genome sequence of Leadbetterella sp. JN14-9.</title>
        <authorList>
            <person name="Liu Y."/>
            <person name="Du J."/>
            <person name="Shao Z."/>
        </authorList>
    </citation>
    <scope>NUCLEOTIDE SEQUENCE [LARGE SCALE GENOMIC DNA]</scope>
    <source>
        <strain evidence="2 3">JN14-9</strain>
    </source>
</reference>
<feature type="region of interest" description="Disordered" evidence="1">
    <location>
        <begin position="434"/>
        <end position="455"/>
    </location>
</feature>
<keyword evidence="3" id="KW-1185">Reference proteome</keyword>
<dbReference type="EMBL" id="LGTQ01000006">
    <property type="protein sequence ID" value="KPM48408.1"/>
    <property type="molecule type" value="Genomic_DNA"/>
</dbReference>
<dbReference type="STRING" id="1605367.AFM12_07155"/>
<dbReference type="Proteomes" id="UP000050454">
    <property type="component" value="Unassembled WGS sequence"/>
</dbReference>
<dbReference type="PANTHER" id="PTHR43737:SF1">
    <property type="entry name" value="DUF1501 DOMAIN-CONTAINING PROTEIN"/>
    <property type="match status" value="1"/>
</dbReference>
<dbReference type="InterPro" id="IPR010869">
    <property type="entry name" value="DUF1501"/>
</dbReference>
<sequence>MDRRSFIKNTSVGLGAVGQMRVGQMNLSSFDSLYQVDEENDNILVIVQLFGGNDGINTIIPHEWPDYYDRFRPRLHIPSDASIGFADPKLGIAMHPSLTNGVNEGMLGMYKNGKLSVIQGVGYQNPNLSHFRSTDIWFSGIVPYNDGQKLPTGWLGRYFDQYQNKELPESPYCIHVGESPLLLFQGENKESAILLEDPEELFDQGKSVESEKIELGEQSLFADEFNYINEVGVRINHFSKSIKEAFDRGSNREDYQADNLSNQMKLVARLIDGGLKTKVYSVSLGGFDTHAGQGALGGVHSQLLYQMSAAISSFQSDIEKLGHSSKVVGITVSEFGRRPYENASSGTDHGTANVMFAFGDEVKPEVFGSNVAFLPFFDAENLAYRYDFRSIYQEIMRTWFGASTFLSETVLGGKFALIDKVGFLKSTQPDASLPAEPVVPEINQDPKSPNNPYSPYSVTEQDKFTAFPNPTTDGKFVLSMILYVESDVAISQVDFKGREMGELLKKKNYRPGSYFLPLELRGGAGLHILHIKVGHRNHYVKVMKL</sequence>
<dbReference type="OrthoDB" id="9779968at2"/>
<protein>
    <recommendedName>
        <fullName evidence="4">Twin-arginine translocation pathway signal</fullName>
    </recommendedName>
</protein>
<evidence type="ECO:0000313" key="3">
    <source>
        <dbReference type="Proteomes" id="UP000050454"/>
    </source>
</evidence>
<dbReference type="RefSeq" id="WP_055145920.1">
    <property type="nucleotide sequence ID" value="NZ_JXSZ01000006.1"/>
</dbReference>
<dbReference type="AlphaFoldDB" id="A0A0P7BUN4"/>
<evidence type="ECO:0000256" key="1">
    <source>
        <dbReference type="SAM" id="MobiDB-lite"/>
    </source>
</evidence>
<gene>
    <name evidence="2" type="ORF">AFM12_07155</name>
</gene>
<evidence type="ECO:0008006" key="4">
    <source>
        <dbReference type="Google" id="ProtNLM"/>
    </source>
</evidence>
<accession>A0A0P7BUN4</accession>
<proteinExistence type="predicted"/>
<name>A0A0P7BUN4_9BACT</name>
<dbReference type="Pfam" id="PF07394">
    <property type="entry name" value="DUF1501"/>
    <property type="match status" value="1"/>
</dbReference>
<dbReference type="PANTHER" id="PTHR43737">
    <property type="entry name" value="BLL7424 PROTEIN"/>
    <property type="match status" value="1"/>
</dbReference>
<comment type="caution">
    <text evidence="2">The sequence shown here is derived from an EMBL/GenBank/DDBJ whole genome shotgun (WGS) entry which is preliminary data.</text>
</comment>
<evidence type="ECO:0000313" key="2">
    <source>
        <dbReference type="EMBL" id="KPM48408.1"/>
    </source>
</evidence>